<dbReference type="Proteomes" id="UP001597267">
    <property type="component" value="Unassembled WGS sequence"/>
</dbReference>
<reference evidence="3" key="1">
    <citation type="journal article" date="2019" name="Int. J. Syst. Evol. Microbiol.">
        <title>The Global Catalogue of Microorganisms (GCM) 10K type strain sequencing project: providing services to taxonomists for standard genome sequencing and annotation.</title>
        <authorList>
            <consortium name="The Broad Institute Genomics Platform"/>
            <consortium name="The Broad Institute Genome Sequencing Center for Infectious Disease"/>
            <person name="Wu L."/>
            <person name="Ma J."/>
        </authorList>
    </citation>
    <scope>NUCLEOTIDE SEQUENCE [LARGE SCALE GENOMIC DNA]</scope>
    <source>
        <strain evidence="3">CCM 8896</strain>
    </source>
</reference>
<gene>
    <name evidence="2" type="ORF">ACFQ5M_00315</name>
</gene>
<keyword evidence="3" id="KW-1185">Reference proteome</keyword>
<dbReference type="RefSeq" id="WP_164507032.1">
    <property type="nucleotide sequence ID" value="NZ_JBHTOP010000001.1"/>
</dbReference>
<comment type="caution">
    <text evidence="2">The sequence shown here is derived from an EMBL/GenBank/DDBJ whole genome shotgun (WGS) entry which is preliminary data.</text>
</comment>
<keyword evidence="1" id="KW-1133">Transmembrane helix</keyword>
<proteinExistence type="predicted"/>
<evidence type="ECO:0000313" key="2">
    <source>
        <dbReference type="EMBL" id="MFD1670533.1"/>
    </source>
</evidence>
<evidence type="ECO:0000313" key="3">
    <source>
        <dbReference type="Proteomes" id="UP001597267"/>
    </source>
</evidence>
<sequence length="48" mass="5667">MAHKSVIYYLSYIALFAVIALIFVMLYHLIPILWHQVPYAFELHFGGR</sequence>
<name>A0ABW4J4D1_9LACO</name>
<dbReference type="EMBL" id="JBHTOP010000001">
    <property type="protein sequence ID" value="MFD1670533.1"/>
    <property type="molecule type" value="Genomic_DNA"/>
</dbReference>
<keyword evidence="1" id="KW-0812">Transmembrane</keyword>
<feature type="transmembrane region" description="Helical" evidence="1">
    <location>
        <begin position="7"/>
        <end position="30"/>
    </location>
</feature>
<evidence type="ECO:0000256" key="1">
    <source>
        <dbReference type="SAM" id="Phobius"/>
    </source>
</evidence>
<protein>
    <submittedName>
        <fullName evidence="2">Uncharacterized protein</fullName>
    </submittedName>
</protein>
<organism evidence="2 3">
    <name type="scientific">Agrilactobacillus yilanensis</name>
    <dbReference type="NCBI Taxonomy" id="2485997"/>
    <lineage>
        <taxon>Bacteria</taxon>
        <taxon>Bacillati</taxon>
        <taxon>Bacillota</taxon>
        <taxon>Bacilli</taxon>
        <taxon>Lactobacillales</taxon>
        <taxon>Lactobacillaceae</taxon>
        <taxon>Agrilactobacillus</taxon>
    </lineage>
</organism>
<accession>A0ABW4J4D1</accession>
<keyword evidence="1" id="KW-0472">Membrane</keyword>